<dbReference type="Gene3D" id="3.30.70.1060">
    <property type="entry name" value="Dimeric alpha+beta barrel"/>
    <property type="match status" value="1"/>
</dbReference>
<evidence type="ECO:0000256" key="1">
    <source>
        <dbReference type="ARBA" id="ARBA00007689"/>
    </source>
</evidence>
<dbReference type="PANTHER" id="PTHR37828">
    <property type="entry name" value="GSR2449 PROTEIN"/>
    <property type="match status" value="1"/>
</dbReference>
<dbReference type="Pfam" id="PF03795">
    <property type="entry name" value="YCII"/>
    <property type="match status" value="1"/>
</dbReference>
<proteinExistence type="inferred from homology"/>
<comment type="similarity">
    <text evidence="1">Belongs to the YciI family.</text>
</comment>
<feature type="domain" description="YCII-related" evidence="2">
    <location>
        <begin position="33"/>
        <end position="87"/>
    </location>
</feature>
<dbReference type="InterPro" id="IPR005545">
    <property type="entry name" value="YCII"/>
</dbReference>
<dbReference type="Proteomes" id="UP001271648">
    <property type="component" value="Unassembled WGS sequence"/>
</dbReference>
<keyword evidence="4" id="KW-1185">Reference proteome</keyword>
<dbReference type="AlphaFoldDB" id="A0AAW9ADY6"/>
<dbReference type="EMBL" id="JAUBDJ010000018">
    <property type="protein sequence ID" value="MDW0118808.1"/>
    <property type="molecule type" value="Genomic_DNA"/>
</dbReference>
<dbReference type="PANTHER" id="PTHR37828:SF1">
    <property type="entry name" value="YCII-RELATED DOMAIN-CONTAINING PROTEIN"/>
    <property type="match status" value="1"/>
</dbReference>
<comment type="caution">
    <text evidence="3">The sequence shown here is derived from an EMBL/GenBank/DDBJ whole genome shotgun (WGS) entry which is preliminary data.</text>
</comment>
<accession>A0AAW9ADY6</accession>
<evidence type="ECO:0000313" key="3">
    <source>
        <dbReference type="EMBL" id="MDW0118808.1"/>
    </source>
</evidence>
<sequence>MKVVIHFTTGKAWKEGKPHWEQGLVPHREYVKEEALAKGILIAGGPFMDHTGGLIILEVDSPEEAKHFADNDPAVIEEKFEATIYPWEPLEGIFN</sequence>
<gene>
    <name evidence="3" type="ORF">QTL97_17935</name>
</gene>
<reference evidence="3 4" key="1">
    <citation type="submission" date="2023-06" db="EMBL/GenBank/DDBJ databases">
        <title>Sporosarcina sp. nov., isolated from Korean traditional fermented seafood 'Jeotgal'.</title>
        <authorList>
            <person name="Yang A.I."/>
            <person name="Shin N.-R."/>
        </authorList>
    </citation>
    <scope>NUCLEOTIDE SEQUENCE [LARGE SCALE GENOMIC DNA]</scope>
    <source>
        <strain evidence="3 4">KCTC43456</strain>
    </source>
</reference>
<organism evidence="3 4">
    <name type="scientific">Sporosarcina thermotolerans</name>
    <dbReference type="NCBI Taxonomy" id="633404"/>
    <lineage>
        <taxon>Bacteria</taxon>
        <taxon>Bacillati</taxon>
        <taxon>Bacillota</taxon>
        <taxon>Bacilli</taxon>
        <taxon>Bacillales</taxon>
        <taxon>Caryophanaceae</taxon>
        <taxon>Sporosarcina</taxon>
    </lineage>
</organism>
<dbReference type="RefSeq" id="WP_283733216.1">
    <property type="nucleotide sequence ID" value="NZ_CP125968.1"/>
</dbReference>
<protein>
    <submittedName>
        <fullName evidence="3">YciI family protein</fullName>
    </submittedName>
</protein>
<evidence type="ECO:0000259" key="2">
    <source>
        <dbReference type="Pfam" id="PF03795"/>
    </source>
</evidence>
<dbReference type="SUPFAM" id="SSF54909">
    <property type="entry name" value="Dimeric alpha+beta barrel"/>
    <property type="match status" value="1"/>
</dbReference>
<name>A0AAW9ADY6_9BACL</name>
<evidence type="ECO:0000313" key="4">
    <source>
        <dbReference type="Proteomes" id="UP001271648"/>
    </source>
</evidence>
<dbReference type="InterPro" id="IPR011008">
    <property type="entry name" value="Dimeric_a/b-barrel"/>
</dbReference>